<dbReference type="PROSITE" id="PS01124">
    <property type="entry name" value="HTH_ARAC_FAMILY_2"/>
    <property type="match status" value="1"/>
</dbReference>
<dbReference type="InterPro" id="IPR018060">
    <property type="entry name" value="HTH_AraC"/>
</dbReference>
<dbReference type="PANTHER" id="PTHR46796">
    <property type="entry name" value="HTH-TYPE TRANSCRIPTIONAL ACTIVATOR RHAS-RELATED"/>
    <property type="match status" value="1"/>
</dbReference>
<evidence type="ECO:0000256" key="1">
    <source>
        <dbReference type="ARBA" id="ARBA00023015"/>
    </source>
</evidence>
<proteinExistence type="predicted"/>
<evidence type="ECO:0000256" key="2">
    <source>
        <dbReference type="ARBA" id="ARBA00023125"/>
    </source>
</evidence>
<gene>
    <name evidence="5" type="ORF">ACFOSB_12680</name>
</gene>
<dbReference type="Proteomes" id="UP001595803">
    <property type="component" value="Unassembled WGS sequence"/>
</dbReference>
<evidence type="ECO:0000313" key="6">
    <source>
        <dbReference type="Proteomes" id="UP001595803"/>
    </source>
</evidence>
<keyword evidence="6" id="KW-1185">Reference proteome</keyword>
<keyword evidence="3" id="KW-0804">Transcription</keyword>
<keyword evidence="2" id="KW-0238">DNA-binding</keyword>
<reference evidence="6" key="1">
    <citation type="journal article" date="2019" name="Int. J. Syst. Evol. Microbiol.">
        <title>The Global Catalogue of Microorganisms (GCM) 10K type strain sequencing project: providing services to taxonomists for standard genome sequencing and annotation.</title>
        <authorList>
            <consortium name="The Broad Institute Genomics Platform"/>
            <consortium name="The Broad Institute Genome Sequencing Center for Infectious Disease"/>
            <person name="Wu L."/>
            <person name="Ma J."/>
        </authorList>
    </citation>
    <scope>NUCLEOTIDE SEQUENCE [LARGE SCALE GENOMIC DNA]</scope>
    <source>
        <strain evidence="6">CCTCC AB 2017081</strain>
    </source>
</reference>
<keyword evidence="1" id="KW-0805">Transcription regulation</keyword>
<evidence type="ECO:0000259" key="4">
    <source>
        <dbReference type="PROSITE" id="PS01124"/>
    </source>
</evidence>
<feature type="domain" description="HTH araC/xylS-type" evidence="4">
    <location>
        <begin position="178"/>
        <end position="259"/>
    </location>
</feature>
<dbReference type="InterPro" id="IPR046532">
    <property type="entry name" value="DUF6597"/>
</dbReference>
<protein>
    <submittedName>
        <fullName evidence="5">Helix-turn-helix domain-containing protein</fullName>
    </submittedName>
</protein>
<dbReference type="SUPFAM" id="SSF46689">
    <property type="entry name" value="Homeodomain-like"/>
    <property type="match status" value="1"/>
</dbReference>
<dbReference type="SMART" id="SM00342">
    <property type="entry name" value="HTH_ARAC"/>
    <property type="match status" value="1"/>
</dbReference>
<dbReference type="InterPro" id="IPR009057">
    <property type="entry name" value="Homeodomain-like_sf"/>
</dbReference>
<name>A0ABV7Z9L7_9DEIO</name>
<dbReference type="Pfam" id="PF20240">
    <property type="entry name" value="DUF6597"/>
    <property type="match status" value="1"/>
</dbReference>
<sequence length="282" mass="31047">MKSHHVLPSSPELRHLVQAYLLIDDDDPQESQRVSLPEHTAHLMFFVGRGWEIGPDGRVMPIVQASLSGLSLIPTRMVSSGPIRAVGVELYPWAARQLFGWSYPDPPLDLLGGAAGPHAQRTAQQVMAALTNRDTETAIGCLHAWLLRLAAERGRAPGVGVQAAVQLYHSHGQRRMVDLADTLRLSTRTLERQFQQEVGIGAKTLARLIRFELSSLQLRRAPDTPLAALAYDMGFSDQAHLTREFRALAGLTPGAFARLSEQRNEHETVGAVLDVRMLPPLI</sequence>
<accession>A0ABV7Z9L7</accession>
<dbReference type="Gene3D" id="1.10.10.60">
    <property type="entry name" value="Homeodomain-like"/>
    <property type="match status" value="1"/>
</dbReference>
<dbReference type="InterPro" id="IPR050204">
    <property type="entry name" value="AraC_XylS_family_regulators"/>
</dbReference>
<dbReference type="Pfam" id="PF12833">
    <property type="entry name" value="HTH_18"/>
    <property type="match status" value="1"/>
</dbReference>
<evidence type="ECO:0000313" key="5">
    <source>
        <dbReference type="EMBL" id="MFC3833714.1"/>
    </source>
</evidence>
<dbReference type="RefSeq" id="WP_322473597.1">
    <property type="nucleotide sequence ID" value="NZ_JBHRZG010000013.1"/>
</dbReference>
<dbReference type="EMBL" id="JBHRZG010000013">
    <property type="protein sequence ID" value="MFC3833714.1"/>
    <property type="molecule type" value="Genomic_DNA"/>
</dbReference>
<evidence type="ECO:0000256" key="3">
    <source>
        <dbReference type="ARBA" id="ARBA00023163"/>
    </source>
</evidence>
<organism evidence="5 6">
    <name type="scientific">Deinococcus rufus</name>
    <dbReference type="NCBI Taxonomy" id="2136097"/>
    <lineage>
        <taxon>Bacteria</taxon>
        <taxon>Thermotogati</taxon>
        <taxon>Deinococcota</taxon>
        <taxon>Deinococci</taxon>
        <taxon>Deinococcales</taxon>
        <taxon>Deinococcaceae</taxon>
        <taxon>Deinococcus</taxon>
    </lineage>
</organism>
<comment type="caution">
    <text evidence="5">The sequence shown here is derived from an EMBL/GenBank/DDBJ whole genome shotgun (WGS) entry which is preliminary data.</text>
</comment>